<dbReference type="GO" id="GO:0006355">
    <property type="term" value="P:regulation of DNA-templated transcription"/>
    <property type="evidence" value="ECO:0007669"/>
    <property type="project" value="InterPro"/>
</dbReference>
<dbReference type="SUPFAM" id="SSF52540">
    <property type="entry name" value="P-loop containing nucleoside triphosphate hydrolases"/>
    <property type="match status" value="1"/>
</dbReference>
<dbReference type="GO" id="GO:0005524">
    <property type="term" value="F:ATP binding"/>
    <property type="evidence" value="ECO:0007669"/>
    <property type="project" value="UniProtKB-KW"/>
</dbReference>
<dbReference type="Pfam" id="PF25601">
    <property type="entry name" value="AAA_lid_14"/>
    <property type="match status" value="1"/>
</dbReference>
<keyword evidence="3" id="KW-0805">Transcription regulation</keyword>
<evidence type="ECO:0000313" key="7">
    <source>
        <dbReference type="Proteomes" id="UP000503840"/>
    </source>
</evidence>
<keyword evidence="7" id="KW-1185">Reference proteome</keyword>
<dbReference type="AlphaFoldDB" id="A0A7J0BFD5"/>
<gene>
    <name evidence="6" type="ORF">DSM101010T_07880</name>
</gene>
<dbReference type="Gene3D" id="1.10.10.60">
    <property type="entry name" value="Homeodomain-like"/>
    <property type="match status" value="1"/>
</dbReference>
<keyword evidence="2" id="KW-0067">ATP-binding</keyword>
<evidence type="ECO:0000256" key="2">
    <source>
        <dbReference type="ARBA" id="ARBA00022840"/>
    </source>
</evidence>
<evidence type="ECO:0000259" key="5">
    <source>
        <dbReference type="PROSITE" id="PS50045"/>
    </source>
</evidence>
<proteinExistence type="predicted"/>
<dbReference type="InterPro" id="IPR025662">
    <property type="entry name" value="Sigma_54_int_dom_ATP-bd_1"/>
</dbReference>
<dbReference type="PROSITE" id="PS50045">
    <property type="entry name" value="SIGMA54_INTERACT_4"/>
    <property type="match status" value="1"/>
</dbReference>
<dbReference type="PRINTS" id="PR01590">
    <property type="entry name" value="HTHFIS"/>
</dbReference>
<feature type="domain" description="Sigma-54 factor interaction" evidence="5">
    <location>
        <begin position="18"/>
        <end position="247"/>
    </location>
</feature>
<dbReference type="PROSITE" id="PS00675">
    <property type="entry name" value="SIGMA54_INTERACT_1"/>
    <property type="match status" value="1"/>
</dbReference>
<dbReference type="InterPro" id="IPR002197">
    <property type="entry name" value="HTH_Fis"/>
</dbReference>
<organism evidence="6 7">
    <name type="scientific">Desulfovibrio subterraneus</name>
    <dbReference type="NCBI Taxonomy" id="2718620"/>
    <lineage>
        <taxon>Bacteria</taxon>
        <taxon>Pseudomonadati</taxon>
        <taxon>Thermodesulfobacteriota</taxon>
        <taxon>Desulfovibrionia</taxon>
        <taxon>Desulfovibrionales</taxon>
        <taxon>Desulfovibrionaceae</taxon>
        <taxon>Desulfovibrio</taxon>
    </lineage>
</organism>
<dbReference type="PANTHER" id="PTHR32071">
    <property type="entry name" value="TRANSCRIPTIONAL REGULATORY PROTEIN"/>
    <property type="match status" value="1"/>
</dbReference>
<keyword evidence="1" id="KW-0547">Nucleotide-binding</keyword>
<evidence type="ECO:0000313" key="6">
    <source>
        <dbReference type="EMBL" id="GFM32423.1"/>
    </source>
</evidence>
<comment type="caution">
    <text evidence="6">The sequence shown here is derived from an EMBL/GenBank/DDBJ whole genome shotgun (WGS) entry which is preliminary data.</text>
</comment>
<dbReference type="InterPro" id="IPR058031">
    <property type="entry name" value="AAA_lid_NorR"/>
</dbReference>
<dbReference type="GO" id="GO:0043565">
    <property type="term" value="F:sequence-specific DNA binding"/>
    <property type="evidence" value="ECO:0007669"/>
    <property type="project" value="InterPro"/>
</dbReference>
<dbReference type="SMART" id="SM00382">
    <property type="entry name" value="AAA"/>
    <property type="match status" value="1"/>
</dbReference>
<dbReference type="InterPro" id="IPR009057">
    <property type="entry name" value="Homeodomain-like_sf"/>
</dbReference>
<dbReference type="Proteomes" id="UP000503840">
    <property type="component" value="Unassembled WGS sequence"/>
</dbReference>
<evidence type="ECO:0000256" key="1">
    <source>
        <dbReference type="ARBA" id="ARBA00022741"/>
    </source>
</evidence>
<sequence length="390" mass="42584">MKRTQHHNDSTPHLFAGMVGTSPVMRRIFSIIERAAMSDAPVIVCGQSGTGKELVARAIHDLGARRNGPYVQLNCAALNESLLESELFGHVKGAFTGAVRSRTGRFESAQGGDIFLDEIGDIPLPTQVKLLRVLESKRIERVGDNRSITVDARIISATNRNLQELVRRGRFREDLLFRINVIPIHLPALAERREDIPLLADHFISLCRERTGKDIPDLAPESAALFAEYAWPGNIRELKSAIEYAFVVGDSGPIELEHLPMYMVDGANACSCPPEFVPGLTADSHPEIAACCFPASLTAGQITTEQMNAGQAATGQAPASRPLTAAQLRENGTGNTETSALPPQKQELMQALRQANGNITEAAKLLGIHRGTVRNRMLKWGIDLRRTVFS</sequence>
<dbReference type="EMBL" id="BLVO01000005">
    <property type="protein sequence ID" value="GFM32423.1"/>
    <property type="molecule type" value="Genomic_DNA"/>
</dbReference>
<dbReference type="CDD" id="cd00009">
    <property type="entry name" value="AAA"/>
    <property type="match status" value="1"/>
</dbReference>
<protein>
    <recommendedName>
        <fullName evidence="5">Sigma-54 factor interaction domain-containing protein</fullName>
    </recommendedName>
</protein>
<accession>A0A7J0BFD5</accession>
<dbReference type="InterPro" id="IPR027417">
    <property type="entry name" value="P-loop_NTPase"/>
</dbReference>
<evidence type="ECO:0000256" key="4">
    <source>
        <dbReference type="ARBA" id="ARBA00023163"/>
    </source>
</evidence>
<dbReference type="Pfam" id="PF02954">
    <property type="entry name" value="HTH_8"/>
    <property type="match status" value="1"/>
</dbReference>
<evidence type="ECO:0000256" key="3">
    <source>
        <dbReference type="ARBA" id="ARBA00023015"/>
    </source>
</evidence>
<name>A0A7J0BFD5_9BACT</name>
<dbReference type="InterPro" id="IPR002078">
    <property type="entry name" value="Sigma_54_int"/>
</dbReference>
<dbReference type="Gene3D" id="1.10.8.60">
    <property type="match status" value="1"/>
</dbReference>
<keyword evidence="4" id="KW-0804">Transcription</keyword>
<dbReference type="Gene3D" id="3.40.50.300">
    <property type="entry name" value="P-loop containing nucleotide triphosphate hydrolases"/>
    <property type="match status" value="1"/>
</dbReference>
<reference evidence="6 7" key="1">
    <citation type="submission" date="2020-05" db="EMBL/GenBank/DDBJ databases">
        <title>Draft genome sequence of Desulfovibrio sp. strain HN2T.</title>
        <authorList>
            <person name="Ueno A."/>
            <person name="Tamazawa S."/>
            <person name="Tamamura S."/>
            <person name="Murakami T."/>
            <person name="Kiyama T."/>
            <person name="Inomata H."/>
            <person name="Amano Y."/>
            <person name="Miyakawa K."/>
            <person name="Tamaki H."/>
            <person name="Naganuma T."/>
            <person name="Kaneko K."/>
        </authorList>
    </citation>
    <scope>NUCLEOTIDE SEQUENCE [LARGE SCALE GENOMIC DNA]</scope>
    <source>
        <strain evidence="6 7">HN2</strain>
    </source>
</reference>
<dbReference type="FunFam" id="3.40.50.300:FF:000006">
    <property type="entry name" value="DNA-binding transcriptional regulator NtrC"/>
    <property type="match status" value="1"/>
</dbReference>
<dbReference type="Pfam" id="PF00158">
    <property type="entry name" value="Sigma54_activat"/>
    <property type="match status" value="1"/>
</dbReference>
<dbReference type="InterPro" id="IPR003593">
    <property type="entry name" value="AAA+_ATPase"/>
</dbReference>
<dbReference type="SUPFAM" id="SSF46689">
    <property type="entry name" value="Homeodomain-like"/>
    <property type="match status" value="1"/>
</dbReference>